<gene>
    <name evidence="1" type="ORF">BT96DRAFT_842377</name>
</gene>
<protein>
    <recommendedName>
        <fullName evidence="3">HTH CENPB-type domain-containing protein</fullName>
    </recommendedName>
</protein>
<accession>A0A6A4GG33</accession>
<organism evidence="1 2">
    <name type="scientific">Gymnopus androsaceus JB14</name>
    <dbReference type="NCBI Taxonomy" id="1447944"/>
    <lineage>
        <taxon>Eukaryota</taxon>
        <taxon>Fungi</taxon>
        <taxon>Dikarya</taxon>
        <taxon>Basidiomycota</taxon>
        <taxon>Agaricomycotina</taxon>
        <taxon>Agaricomycetes</taxon>
        <taxon>Agaricomycetidae</taxon>
        <taxon>Agaricales</taxon>
        <taxon>Marasmiineae</taxon>
        <taxon>Omphalotaceae</taxon>
        <taxon>Gymnopus</taxon>
    </lineage>
</organism>
<evidence type="ECO:0000313" key="1">
    <source>
        <dbReference type="EMBL" id="KAE9384347.1"/>
    </source>
</evidence>
<sequence>STVQHLCEGGISKSALNASKGWLTNSEAHLIIDYCLDISKTWHPLDHQWLKEHVDEICRSRLGSRFPEQSIGKHWTYHFVA</sequence>
<proteinExistence type="predicted"/>
<reference evidence="1" key="1">
    <citation type="journal article" date="2019" name="Environ. Microbiol.">
        <title>Fungal ecological strategies reflected in gene transcription - a case study of two litter decomposers.</title>
        <authorList>
            <person name="Barbi F."/>
            <person name="Kohler A."/>
            <person name="Barry K."/>
            <person name="Baskaran P."/>
            <person name="Daum C."/>
            <person name="Fauchery L."/>
            <person name="Ihrmark K."/>
            <person name="Kuo A."/>
            <person name="LaButti K."/>
            <person name="Lipzen A."/>
            <person name="Morin E."/>
            <person name="Grigoriev I.V."/>
            <person name="Henrissat B."/>
            <person name="Lindahl B."/>
            <person name="Martin F."/>
        </authorList>
    </citation>
    <scope>NUCLEOTIDE SEQUENCE</scope>
    <source>
        <strain evidence="1">JB14</strain>
    </source>
</reference>
<dbReference type="EMBL" id="ML770164">
    <property type="protein sequence ID" value="KAE9384347.1"/>
    <property type="molecule type" value="Genomic_DNA"/>
</dbReference>
<keyword evidence="2" id="KW-1185">Reference proteome</keyword>
<evidence type="ECO:0008006" key="3">
    <source>
        <dbReference type="Google" id="ProtNLM"/>
    </source>
</evidence>
<name>A0A6A4GG33_9AGAR</name>
<feature type="non-terminal residue" evidence="1">
    <location>
        <position position="1"/>
    </location>
</feature>
<dbReference type="AlphaFoldDB" id="A0A6A4GG33"/>
<dbReference type="Proteomes" id="UP000799118">
    <property type="component" value="Unassembled WGS sequence"/>
</dbReference>
<dbReference type="OrthoDB" id="2668963at2759"/>
<evidence type="ECO:0000313" key="2">
    <source>
        <dbReference type="Proteomes" id="UP000799118"/>
    </source>
</evidence>